<dbReference type="GO" id="GO:0009435">
    <property type="term" value="P:NAD+ biosynthetic process"/>
    <property type="evidence" value="ECO:0007669"/>
    <property type="project" value="UniProtKB-UniPathway"/>
</dbReference>
<dbReference type="InterPro" id="IPR007229">
    <property type="entry name" value="Nic_PRibTrfase-Fam"/>
</dbReference>
<keyword evidence="3" id="KW-0597">Phosphoprotein</keyword>
<dbReference type="PANTHER" id="PTHR43202">
    <property type="entry name" value="NICOTINATE-NUCLEOTIDE PYROPHOSPHORYLASE"/>
    <property type="match status" value="1"/>
</dbReference>
<organism evidence="7">
    <name type="scientific">marine metagenome</name>
    <dbReference type="NCBI Taxonomy" id="408172"/>
    <lineage>
        <taxon>unclassified sequences</taxon>
        <taxon>metagenomes</taxon>
        <taxon>ecological metagenomes</taxon>
    </lineage>
</organism>
<dbReference type="SUPFAM" id="SSF54675">
    <property type="entry name" value="Nicotinate/Quinolinate PRTase N-terminal domain-like"/>
    <property type="match status" value="1"/>
</dbReference>
<dbReference type="InterPro" id="IPR053190">
    <property type="entry name" value="NAPRTase-like"/>
</dbReference>
<evidence type="ECO:0000256" key="3">
    <source>
        <dbReference type="ARBA" id="ARBA00022553"/>
    </source>
</evidence>
<comment type="catalytic activity">
    <reaction evidence="6">
        <text>5-phospho-alpha-D-ribose 1-diphosphate + nicotinate + ATP + H2O = nicotinate beta-D-ribonucleotide + ADP + phosphate + diphosphate</text>
        <dbReference type="Rhea" id="RHEA:36163"/>
        <dbReference type="ChEBI" id="CHEBI:15377"/>
        <dbReference type="ChEBI" id="CHEBI:30616"/>
        <dbReference type="ChEBI" id="CHEBI:32544"/>
        <dbReference type="ChEBI" id="CHEBI:33019"/>
        <dbReference type="ChEBI" id="CHEBI:43474"/>
        <dbReference type="ChEBI" id="CHEBI:57502"/>
        <dbReference type="ChEBI" id="CHEBI:58017"/>
        <dbReference type="ChEBI" id="CHEBI:456216"/>
        <dbReference type="EC" id="6.3.4.21"/>
    </reaction>
</comment>
<evidence type="ECO:0000256" key="4">
    <source>
        <dbReference type="ARBA" id="ARBA00022598"/>
    </source>
</evidence>
<dbReference type="GO" id="GO:0004516">
    <property type="term" value="F:nicotinate phosphoribosyltransferase activity"/>
    <property type="evidence" value="ECO:0007669"/>
    <property type="project" value="UniProtKB-EC"/>
</dbReference>
<gene>
    <name evidence="7" type="ORF">METZ01_LOCUS124822</name>
</gene>
<dbReference type="SUPFAM" id="SSF51690">
    <property type="entry name" value="Nicotinate/Quinolinate PRTase C-terminal domain-like"/>
    <property type="match status" value="1"/>
</dbReference>
<keyword evidence="5" id="KW-0662">Pyridine nucleotide biosynthesis</keyword>
<dbReference type="InterPro" id="IPR037128">
    <property type="entry name" value="Quinolinate_PRibosylTase_N_sf"/>
</dbReference>
<evidence type="ECO:0000256" key="1">
    <source>
        <dbReference type="ARBA" id="ARBA00004952"/>
    </source>
</evidence>
<accession>A0A381Y4N1</accession>
<dbReference type="PIRSF" id="PIRSF000484">
    <property type="entry name" value="NAPRT"/>
    <property type="match status" value="1"/>
</dbReference>
<proteinExistence type="predicted"/>
<evidence type="ECO:0000313" key="7">
    <source>
        <dbReference type="EMBL" id="SVA71968.1"/>
    </source>
</evidence>
<dbReference type="EMBL" id="UINC01017380">
    <property type="protein sequence ID" value="SVA71968.1"/>
    <property type="molecule type" value="Genomic_DNA"/>
</dbReference>
<keyword evidence="4" id="KW-0436">Ligase</keyword>
<dbReference type="Gene3D" id="3.90.1170.20">
    <property type="entry name" value="Quinolinate phosphoribosyl transferase, N-terminal domain"/>
    <property type="match status" value="1"/>
</dbReference>
<dbReference type="Gene3D" id="3.20.20.70">
    <property type="entry name" value="Aldolase class I"/>
    <property type="match status" value="1"/>
</dbReference>
<dbReference type="PANTHER" id="PTHR43202:SF1">
    <property type="entry name" value="NICOTINATE PHOSPHORIBOSYLTRANSFERASE"/>
    <property type="match status" value="1"/>
</dbReference>
<evidence type="ECO:0000256" key="5">
    <source>
        <dbReference type="ARBA" id="ARBA00022642"/>
    </source>
</evidence>
<evidence type="ECO:0000256" key="2">
    <source>
        <dbReference type="ARBA" id="ARBA00013236"/>
    </source>
</evidence>
<dbReference type="InterPro" id="IPR036068">
    <property type="entry name" value="Nicotinate_pribotase-like_C"/>
</dbReference>
<sequence length="417" mass="46684">MRYPCDTPSPIEIPIEVFDIPVHEIRRGYRSDVYFWRAKRTLEKNQLREKATIQVFHKQRAVLCGIEEALAIVILGAGHYRNPTQAFKLFDHLMESKRRIRSLYRADSNRLSKALREKDEISQALDFEWVSNLDDIRVRSLKDGDAISPWETILLIEGPLSEFIHLETLYLGVLARRTRIATNVSVVAEAANGKPVFFFPARFDHWAVQGGDGYAASVGGADSVSTDAQGEWWGMKGGGTIPHCLIAAYHGSTVDATQRFAETFPDTPLVALVDFENDCVRTSLEVARALGDQLWAVRLDTSEQLVDVSLANNTNGQKQPGVTPELVRNVRMALDNEGFSKVRIVASGGFDVDKILRFENERVPVDAYGVGSAFMRGNFDFTADVVEINDEPMAKVGRGYRENHRLVERSLTPAKVT</sequence>
<protein>
    <recommendedName>
        <fullName evidence="2">nicotinate phosphoribosyltransferase</fullName>
        <ecNumber evidence="2">6.3.4.21</ecNumber>
    </recommendedName>
</protein>
<comment type="pathway">
    <text evidence="1">Cofactor biosynthesis; NAD(+) biosynthesis; nicotinate D-ribonucleotide from nicotinate: step 1/1.</text>
</comment>
<name>A0A381Y4N1_9ZZZZ</name>
<reference evidence="7" key="1">
    <citation type="submission" date="2018-05" db="EMBL/GenBank/DDBJ databases">
        <authorList>
            <person name="Lanie J.A."/>
            <person name="Ng W.-L."/>
            <person name="Kazmierczak K.M."/>
            <person name="Andrzejewski T.M."/>
            <person name="Davidsen T.M."/>
            <person name="Wayne K.J."/>
            <person name="Tettelin H."/>
            <person name="Glass J.I."/>
            <person name="Rusch D."/>
            <person name="Podicherti R."/>
            <person name="Tsui H.-C.T."/>
            <person name="Winkler M.E."/>
        </authorList>
    </citation>
    <scope>NUCLEOTIDE SEQUENCE</scope>
</reference>
<evidence type="ECO:0000256" key="6">
    <source>
        <dbReference type="ARBA" id="ARBA00048668"/>
    </source>
</evidence>
<dbReference type="EC" id="6.3.4.21" evidence="2"/>
<dbReference type="UniPathway" id="UPA00253">
    <property type="reaction ID" value="UER00457"/>
</dbReference>
<dbReference type="AlphaFoldDB" id="A0A381Y4N1"/>
<dbReference type="InterPro" id="IPR013785">
    <property type="entry name" value="Aldolase_TIM"/>
</dbReference>
<dbReference type="GO" id="GO:0016763">
    <property type="term" value="F:pentosyltransferase activity"/>
    <property type="evidence" value="ECO:0007669"/>
    <property type="project" value="InterPro"/>
</dbReference>